<feature type="domain" description="CBS" evidence="3">
    <location>
        <begin position="18"/>
        <end position="76"/>
    </location>
</feature>
<evidence type="ECO:0000256" key="2">
    <source>
        <dbReference type="PROSITE-ProRule" id="PRU00703"/>
    </source>
</evidence>
<accession>A0AAJ1M9Z0</accession>
<dbReference type="InterPro" id="IPR046342">
    <property type="entry name" value="CBS_dom_sf"/>
</dbReference>
<dbReference type="PANTHER" id="PTHR43080:SF2">
    <property type="entry name" value="CBS DOMAIN-CONTAINING PROTEIN"/>
    <property type="match status" value="1"/>
</dbReference>
<reference evidence="4" key="1">
    <citation type="submission" date="2023-01" db="EMBL/GenBank/DDBJ databases">
        <title>Genome analysis of 13 Lactobacillus isolated from gut of wild boar.</title>
        <authorList>
            <person name="Papp P."/>
            <person name="Libisch B."/>
            <person name="Nagy T."/>
            <person name="Olasz F."/>
        </authorList>
    </citation>
    <scope>NUCLEOTIDE SEQUENCE</scope>
    <source>
        <strain evidence="4">F146</strain>
    </source>
</reference>
<dbReference type="Proteomes" id="UP001220670">
    <property type="component" value="Unassembled WGS sequence"/>
</dbReference>
<dbReference type="EMBL" id="JAQONE010000011">
    <property type="protein sequence ID" value="MDC2829496.1"/>
    <property type="molecule type" value="Genomic_DNA"/>
</dbReference>
<keyword evidence="1 2" id="KW-0129">CBS domain</keyword>
<dbReference type="RefSeq" id="WP_169461120.1">
    <property type="nucleotide sequence ID" value="NZ_JAQOMV010000021.1"/>
</dbReference>
<evidence type="ECO:0000313" key="5">
    <source>
        <dbReference type="Proteomes" id="UP001220670"/>
    </source>
</evidence>
<protein>
    <submittedName>
        <fullName evidence="4">CBS domain-containing protein</fullName>
    </submittedName>
</protein>
<dbReference type="PROSITE" id="PS51371">
    <property type="entry name" value="CBS"/>
    <property type="match status" value="1"/>
</dbReference>
<organism evidence="4 5">
    <name type="scientific">Limosilactobacillus mucosae</name>
    <name type="common">Lactobacillus mucosae</name>
    <dbReference type="NCBI Taxonomy" id="97478"/>
    <lineage>
        <taxon>Bacteria</taxon>
        <taxon>Bacillati</taxon>
        <taxon>Bacillota</taxon>
        <taxon>Bacilli</taxon>
        <taxon>Lactobacillales</taxon>
        <taxon>Lactobacillaceae</taxon>
        <taxon>Limosilactobacillus</taxon>
    </lineage>
</organism>
<dbReference type="CDD" id="cd04643">
    <property type="entry name" value="CBS_pair_bac"/>
    <property type="match status" value="1"/>
</dbReference>
<dbReference type="InterPro" id="IPR000644">
    <property type="entry name" value="CBS_dom"/>
</dbReference>
<dbReference type="PANTHER" id="PTHR43080">
    <property type="entry name" value="CBS DOMAIN-CONTAINING PROTEIN CBSX3, MITOCHONDRIAL"/>
    <property type="match status" value="1"/>
</dbReference>
<proteinExistence type="predicted"/>
<dbReference type="Pfam" id="PF00571">
    <property type="entry name" value="CBS"/>
    <property type="match status" value="2"/>
</dbReference>
<gene>
    <name evidence="4" type="ORF">PO250_04070</name>
</gene>
<comment type="caution">
    <text evidence="4">The sequence shown here is derived from an EMBL/GenBank/DDBJ whole genome shotgun (WGS) entry which is preliminary data.</text>
</comment>
<dbReference type="NCBIfam" id="NF041630">
    <property type="entry name" value="CBS_CbpB"/>
    <property type="match status" value="1"/>
</dbReference>
<dbReference type="AlphaFoldDB" id="A0AAJ1M9Z0"/>
<evidence type="ECO:0000313" key="4">
    <source>
        <dbReference type="EMBL" id="MDC2829496.1"/>
    </source>
</evidence>
<dbReference type="Gene3D" id="3.10.580.10">
    <property type="entry name" value="CBS-domain"/>
    <property type="match status" value="1"/>
</dbReference>
<evidence type="ECO:0000256" key="1">
    <source>
        <dbReference type="ARBA" id="ARBA00023122"/>
    </source>
</evidence>
<dbReference type="SUPFAM" id="SSF54631">
    <property type="entry name" value="CBS-domain pair"/>
    <property type="match status" value="1"/>
</dbReference>
<sequence length="162" mass="18830">MINQQIRQLLMDRREKFMIPASLVATVNEDNSLYHAFLVLTKDHYAKIVVVDNESHYRGLLSLSMITDELLETDRINLDKLQTMKVRDVMQTDAPVITNPYDVEENLHLLIDQSFLTVVSEHGEFTGIVTRRELLKAVNYAVHTFDRHYEVLDLPETETEEV</sequence>
<dbReference type="InterPro" id="IPR051257">
    <property type="entry name" value="Diverse_CBS-Domain"/>
</dbReference>
<evidence type="ECO:0000259" key="3">
    <source>
        <dbReference type="PROSITE" id="PS51371"/>
    </source>
</evidence>
<dbReference type="InterPro" id="IPR048125">
    <property type="entry name" value="CBS_CbpB"/>
</dbReference>
<name>A0AAJ1M9Z0_LIMMU</name>